<feature type="active site" description="Proton acceptor" evidence="15">
    <location>
        <position position="63"/>
    </location>
</feature>
<gene>
    <name evidence="22" type="ORF">M8C21_002421</name>
</gene>
<evidence type="ECO:0000256" key="5">
    <source>
        <dbReference type="ARBA" id="ARBA00022525"/>
    </source>
</evidence>
<keyword evidence="11" id="KW-0560">Oxidoreductase</keyword>
<dbReference type="InterPro" id="IPR000823">
    <property type="entry name" value="Peroxidase_pln"/>
</dbReference>
<evidence type="ECO:0000256" key="18">
    <source>
        <dbReference type="PIRSR" id="PIRSR600823-4"/>
    </source>
</evidence>
<dbReference type="PROSITE" id="PS00435">
    <property type="entry name" value="PEROXIDASE_1"/>
    <property type="match status" value="1"/>
</dbReference>
<dbReference type="PROSITE" id="PS00436">
    <property type="entry name" value="PEROXIDASE_2"/>
    <property type="match status" value="2"/>
</dbReference>
<feature type="chain" id="PRO_5042113268" description="peroxidase" evidence="20">
    <location>
        <begin position="20"/>
        <end position="580"/>
    </location>
</feature>
<feature type="non-terminal residue" evidence="22">
    <location>
        <position position="1"/>
    </location>
</feature>
<dbReference type="InterPro" id="IPR010255">
    <property type="entry name" value="Haem_peroxidase_sf"/>
</dbReference>
<dbReference type="GO" id="GO:0046872">
    <property type="term" value="F:metal ion binding"/>
    <property type="evidence" value="ECO:0007669"/>
    <property type="project" value="UniProtKB-KW"/>
</dbReference>
<evidence type="ECO:0000256" key="12">
    <source>
        <dbReference type="ARBA" id="ARBA00023004"/>
    </source>
</evidence>
<feature type="binding site" evidence="16">
    <location>
        <position position="173"/>
    </location>
    <ligand>
        <name>substrate</name>
    </ligand>
</feature>
<feature type="signal peptide" evidence="20">
    <location>
        <begin position="1"/>
        <end position="19"/>
    </location>
</feature>
<keyword evidence="10 17" id="KW-0106">Calcium</keyword>
<comment type="cofactor">
    <cofactor evidence="17">
        <name>Ca(2+)</name>
        <dbReference type="ChEBI" id="CHEBI:29108"/>
    </cofactor>
    <text evidence="17">Binds 2 calcium ions per subunit.</text>
</comment>
<dbReference type="FunFam" id="1.10.420.10:FF:000007">
    <property type="entry name" value="Peroxidase"/>
    <property type="match status" value="2"/>
</dbReference>
<protein>
    <recommendedName>
        <fullName evidence="4">peroxidase</fullName>
        <ecNumber evidence="4">1.11.1.7</ecNumber>
    </recommendedName>
</protein>
<feature type="binding site" evidence="17">
    <location>
        <position position="64"/>
    </location>
    <ligand>
        <name>Ca(2+)</name>
        <dbReference type="ChEBI" id="CHEBI:29108"/>
        <label>1</label>
    </ligand>
</feature>
<dbReference type="GO" id="GO:0140825">
    <property type="term" value="F:lactoperoxidase activity"/>
    <property type="evidence" value="ECO:0007669"/>
    <property type="project" value="UniProtKB-EC"/>
</dbReference>
<feature type="binding site" evidence="17">
    <location>
        <position position="73"/>
    </location>
    <ligand>
        <name>Ca(2+)</name>
        <dbReference type="ChEBI" id="CHEBI:29108"/>
        <label>1</label>
    </ligand>
</feature>
<dbReference type="Gene3D" id="1.10.520.10">
    <property type="match status" value="2"/>
</dbReference>
<dbReference type="Proteomes" id="UP001206925">
    <property type="component" value="Unassembled WGS sequence"/>
</dbReference>
<dbReference type="InterPro" id="IPR033905">
    <property type="entry name" value="Secretory_peroxidase"/>
</dbReference>
<feature type="binding site" evidence="17">
    <location>
        <position position="67"/>
    </location>
    <ligand>
        <name>Ca(2+)</name>
        <dbReference type="ChEBI" id="CHEBI:29108"/>
        <label>1</label>
    </ligand>
</feature>
<evidence type="ECO:0000256" key="2">
    <source>
        <dbReference type="ARBA" id="ARBA00002322"/>
    </source>
</evidence>
<feature type="non-terminal residue" evidence="22">
    <location>
        <position position="580"/>
    </location>
</feature>
<feature type="binding site" evidence="17">
    <location>
        <position position="255"/>
    </location>
    <ligand>
        <name>Ca(2+)</name>
        <dbReference type="ChEBI" id="CHEBI:29108"/>
        <label>2</label>
    </ligand>
</feature>
<keyword evidence="23" id="KW-1185">Reference proteome</keyword>
<keyword evidence="7" id="KW-0349">Heme</keyword>
<dbReference type="CDD" id="cd00693">
    <property type="entry name" value="secretory_peroxidase"/>
    <property type="match status" value="2"/>
</dbReference>
<evidence type="ECO:0000256" key="17">
    <source>
        <dbReference type="PIRSR" id="PIRSR600823-3"/>
    </source>
</evidence>
<feature type="binding site" evidence="17">
    <location>
        <position position="71"/>
    </location>
    <ligand>
        <name>Ca(2+)</name>
        <dbReference type="ChEBI" id="CHEBI:29108"/>
        <label>1</label>
    </ligand>
</feature>
<evidence type="ECO:0000256" key="9">
    <source>
        <dbReference type="ARBA" id="ARBA00022729"/>
    </source>
</evidence>
<feature type="binding site" evidence="17">
    <location>
        <position position="69"/>
    </location>
    <ligand>
        <name>Ca(2+)</name>
        <dbReference type="ChEBI" id="CHEBI:29108"/>
        <label>1</label>
    </ligand>
</feature>
<feature type="binding site" evidence="17">
    <location>
        <position position="204"/>
    </location>
    <ligand>
        <name>Ca(2+)</name>
        <dbReference type="ChEBI" id="CHEBI:29108"/>
        <label>2</label>
    </ligand>
</feature>
<comment type="similarity">
    <text evidence="3">Belongs to the peroxidase family. Ascorbate peroxidase subfamily.</text>
</comment>
<dbReference type="EC" id="1.11.1.7" evidence="4"/>
<evidence type="ECO:0000256" key="10">
    <source>
        <dbReference type="ARBA" id="ARBA00022837"/>
    </source>
</evidence>
<dbReference type="Pfam" id="PF00141">
    <property type="entry name" value="peroxidase"/>
    <property type="match status" value="2"/>
</dbReference>
<keyword evidence="14" id="KW-0376">Hydrogen peroxide</keyword>
<dbReference type="GO" id="GO:0020037">
    <property type="term" value="F:heme binding"/>
    <property type="evidence" value="ECO:0007669"/>
    <property type="project" value="InterPro"/>
</dbReference>
<keyword evidence="12 17" id="KW-0408">Iron</keyword>
<evidence type="ECO:0000256" key="4">
    <source>
        <dbReference type="ARBA" id="ARBA00012313"/>
    </source>
</evidence>
<dbReference type="SUPFAM" id="SSF48113">
    <property type="entry name" value="Heme-dependent peroxidases"/>
    <property type="match status" value="2"/>
</dbReference>
<keyword evidence="9 20" id="KW-0732">Signal</keyword>
<dbReference type="AlphaFoldDB" id="A0AAD5GWX2"/>
<feature type="domain" description="Plant heme peroxidase family profile" evidence="21">
    <location>
        <begin position="20"/>
        <end position="329"/>
    </location>
</feature>
<feature type="disulfide bond" evidence="19">
    <location>
        <begin position="210"/>
        <end position="242"/>
    </location>
</feature>
<feature type="disulfide bond" evidence="19">
    <location>
        <begin position="65"/>
        <end position="70"/>
    </location>
</feature>
<keyword evidence="5" id="KW-0964">Secreted</keyword>
<dbReference type="GO" id="GO:0006979">
    <property type="term" value="P:response to oxidative stress"/>
    <property type="evidence" value="ECO:0007669"/>
    <property type="project" value="InterPro"/>
</dbReference>
<comment type="catalytic activity">
    <reaction evidence="1">
        <text>2 a phenolic donor + H2O2 = 2 a phenolic radical donor + 2 H2O</text>
        <dbReference type="Rhea" id="RHEA:56136"/>
        <dbReference type="ChEBI" id="CHEBI:15377"/>
        <dbReference type="ChEBI" id="CHEBI:16240"/>
        <dbReference type="ChEBI" id="CHEBI:139520"/>
        <dbReference type="ChEBI" id="CHEBI:139521"/>
        <dbReference type="EC" id="1.11.1.7"/>
    </reaction>
</comment>
<dbReference type="GO" id="GO:0042744">
    <property type="term" value="P:hydrogen peroxide catabolic process"/>
    <property type="evidence" value="ECO:0007669"/>
    <property type="project" value="UniProtKB-KW"/>
</dbReference>
<evidence type="ECO:0000256" key="3">
    <source>
        <dbReference type="ARBA" id="ARBA00006873"/>
    </source>
</evidence>
<feature type="disulfide bond" evidence="19">
    <location>
        <begin position="30"/>
        <end position="108"/>
    </location>
</feature>
<dbReference type="EMBL" id="JAMZMK010001319">
    <property type="protein sequence ID" value="KAI7755276.1"/>
    <property type="molecule type" value="Genomic_DNA"/>
</dbReference>
<evidence type="ECO:0000313" key="22">
    <source>
        <dbReference type="EMBL" id="KAI7755276.1"/>
    </source>
</evidence>
<proteinExistence type="inferred from homology"/>
<keyword evidence="8 17" id="KW-0479">Metal-binding</keyword>
<feature type="binding site" evidence="17">
    <location>
        <position position="265"/>
    </location>
    <ligand>
        <name>Ca(2+)</name>
        <dbReference type="ChEBI" id="CHEBI:29108"/>
        <label>2</label>
    </ligand>
</feature>
<comment type="function">
    <text evidence="2">Removal of H(2)O(2), oxidation of toxic reductants, biosynthesis and degradation of lignin, suberization, auxin catabolism, response to environmental stresses such as wounding, pathogen attack and oxidative stress. These functions might be dependent on each isozyme/isoform in each plant tissue.</text>
</comment>
<dbReference type="PROSITE" id="PS50873">
    <property type="entry name" value="PEROXIDASE_4"/>
    <property type="match status" value="2"/>
</dbReference>
<dbReference type="InterPro" id="IPR002016">
    <property type="entry name" value="Haem_peroxidase"/>
</dbReference>
<accession>A0AAD5GWX2</accession>
<comment type="cofactor">
    <cofactor evidence="17">
        <name>heme b</name>
        <dbReference type="ChEBI" id="CHEBI:60344"/>
    </cofactor>
    <text evidence="17">Binds 1 heme b (iron(II)-protoporphyrin IX) group per subunit.</text>
</comment>
<comment type="caution">
    <text evidence="22">The sequence shown here is derived from an EMBL/GenBank/DDBJ whole genome shotgun (WGS) entry which is preliminary data.</text>
</comment>
<evidence type="ECO:0000256" key="20">
    <source>
        <dbReference type="SAM" id="SignalP"/>
    </source>
</evidence>
<feature type="domain" description="Plant heme peroxidase family profile" evidence="21">
    <location>
        <begin position="382"/>
        <end position="580"/>
    </location>
</feature>
<evidence type="ECO:0000256" key="11">
    <source>
        <dbReference type="ARBA" id="ARBA00023002"/>
    </source>
</evidence>
<feature type="binding site" evidence="17">
    <location>
        <position position="82"/>
    </location>
    <ligand>
        <name>Ca(2+)</name>
        <dbReference type="ChEBI" id="CHEBI:29108"/>
        <label>1</label>
    </ligand>
</feature>
<dbReference type="PANTHER" id="PTHR31517:SF59">
    <property type="entry name" value="PEROXIDASE"/>
    <property type="match status" value="1"/>
</dbReference>
<name>A0AAD5GWX2_AMBAR</name>
<evidence type="ECO:0000259" key="21">
    <source>
        <dbReference type="PROSITE" id="PS50873"/>
    </source>
</evidence>
<evidence type="ECO:0000256" key="15">
    <source>
        <dbReference type="PIRSR" id="PIRSR600823-1"/>
    </source>
</evidence>
<sequence>AYVAAITFIFLNLIGHCYGDLQFGFYNGKCGTSDIEDIVRRTVVAKFFADKTIAPALIRMQFHDCFVNGCDASILLDGTNSEKTAPPNLSVRGYDVIDAAKVAVERVCPGVVSCADVIVMATRDVISLVNNTKCNGSYQNFIIIFNSGGGRYNVQTGRRDGTTSLAQNTASLPSPSTSVSSAIQAFASKGLTATDMIYLLGGHTIGATHCSFIKDRIYNFKNTGKPDPNMDWALLSSLRRTCPQNATVDRAANLDQNPFSSSVVDKSFYNQIMLHRGVLQIDQELAIDSLSKSTVATIASSSDFTTKFGQAMVKLGAIQVLTGTQGEIRIGFVIVLNLTSHCYGALEFGFYNGKCKFSDVEDIVRRTVYSKFLRDRTIAPALIRMQFHDCFVNSGGRRYSVQTGRRDGRVSLARNTQTLPPPSASVSSAIRAFARKGLNPTDMLYLLGGHTIGIAHCSLFQDRLYNFQNSGKPDPTMDVTLLASLRKTCAQNATVDRTVNLDQNPLSSKVIDKSFYTQIMSRRGVLQIDQQLALDGLTKSKVAAIAASSDFNTKFGQAMVKMGAIQVLTGTQGEIRSSCR</sequence>
<evidence type="ECO:0000256" key="7">
    <source>
        <dbReference type="ARBA" id="ARBA00022617"/>
    </source>
</evidence>
<dbReference type="InterPro" id="IPR019794">
    <property type="entry name" value="Peroxidases_AS"/>
</dbReference>
<evidence type="ECO:0000256" key="6">
    <source>
        <dbReference type="ARBA" id="ARBA00022559"/>
    </source>
</evidence>
<evidence type="ECO:0000256" key="14">
    <source>
        <dbReference type="ARBA" id="ARBA00023324"/>
    </source>
</evidence>
<evidence type="ECO:0000256" key="8">
    <source>
        <dbReference type="ARBA" id="ARBA00022723"/>
    </source>
</evidence>
<evidence type="ECO:0000313" key="23">
    <source>
        <dbReference type="Proteomes" id="UP001206925"/>
    </source>
</evidence>
<keyword evidence="6" id="KW-0575">Peroxidase</keyword>
<feature type="site" description="Transition state stabilizer" evidence="18">
    <location>
        <position position="59"/>
    </location>
</feature>
<organism evidence="22 23">
    <name type="scientific">Ambrosia artemisiifolia</name>
    <name type="common">Common ragweed</name>
    <dbReference type="NCBI Taxonomy" id="4212"/>
    <lineage>
        <taxon>Eukaryota</taxon>
        <taxon>Viridiplantae</taxon>
        <taxon>Streptophyta</taxon>
        <taxon>Embryophyta</taxon>
        <taxon>Tracheophyta</taxon>
        <taxon>Spermatophyta</taxon>
        <taxon>Magnoliopsida</taxon>
        <taxon>eudicotyledons</taxon>
        <taxon>Gunneridae</taxon>
        <taxon>Pentapetalae</taxon>
        <taxon>asterids</taxon>
        <taxon>campanulids</taxon>
        <taxon>Asterales</taxon>
        <taxon>Asteraceae</taxon>
        <taxon>Asteroideae</taxon>
        <taxon>Heliantheae alliance</taxon>
        <taxon>Heliantheae</taxon>
        <taxon>Ambrosia</taxon>
    </lineage>
</organism>
<dbReference type="Gene3D" id="1.10.420.10">
    <property type="entry name" value="Peroxidase, domain 2"/>
    <property type="match status" value="2"/>
</dbReference>
<evidence type="ECO:0000256" key="19">
    <source>
        <dbReference type="PIRSR" id="PIRSR600823-5"/>
    </source>
</evidence>
<dbReference type="PRINTS" id="PR00461">
    <property type="entry name" value="PLPEROXIDASE"/>
</dbReference>
<evidence type="ECO:0000256" key="16">
    <source>
        <dbReference type="PIRSR" id="PIRSR600823-2"/>
    </source>
</evidence>
<dbReference type="PRINTS" id="PR00458">
    <property type="entry name" value="PEROXIDASE"/>
</dbReference>
<feature type="binding site" description="axial binding residue" evidence="17">
    <location>
        <position position="203"/>
    </location>
    <ligand>
        <name>heme b</name>
        <dbReference type="ChEBI" id="CHEBI:60344"/>
    </ligand>
    <ligandPart>
        <name>Fe</name>
        <dbReference type="ChEBI" id="CHEBI:18248"/>
    </ligandPart>
</feature>
<evidence type="ECO:0000256" key="13">
    <source>
        <dbReference type="ARBA" id="ARBA00023157"/>
    </source>
</evidence>
<keyword evidence="13 19" id="KW-1015">Disulfide bond</keyword>
<dbReference type="InterPro" id="IPR019793">
    <property type="entry name" value="Peroxidases_heam-ligand_BS"/>
</dbReference>
<dbReference type="PANTHER" id="PTHR31517">
    <property type="match status" value="1"/>
</dbReference>
<reference evidence="22" key="1">
    <citation type="submission" date="2022-06" db="EMBL/GenBank/DDBJ databases">
        <title>Uncovering the hologenomic basis of an extraordinary plant invasion.</title>
        <authorList>
            <person name="Bieker V.C."/>
            <person name="Martin M.D."/>
            <person name="Gilbert T."/>
            <person name="Hodgins K."/>
            <person name="Battlay P."/>
            <person name="Petersen B."/>
            <person name="Wilson J."/>
        </authorList>
    </citation>
    <scope>NUCLEOTIDE SEQUENCE</scope>
    <source>
        <strain evidence="22">AA19_3_7</strain>
        <tissue evidence="22">Leaf</tissue>
    </source>
</reference>
<evidence type="ECO:0000256" key="1">
    <source>
        <dbReference type="ARBA" id="ARBA00000189"/>
    </source>
</evidence>